<dbReference type="PROSITE" id="PS51767">
    <property type="entry name" value="PEPTIDASE_A1"/>
    <property type="match status" value="1"/>
</dbReference>
<dbReference type="InterPro" id="IPR001461">
    <property type="entry name" value="Aspartic_peptidase_A1"/>
</dbReference>
<dbReference type="InterPro" id="IPR033121">
    <property type="entry name" value="PEPTIDASE_A1"/>
</dbReference>
<dbReference type="AlphaFoldDB" id="A0A0B1SYW2"/>
<dbReference type="InterPro" id="IPR021109">
    <property type="entry name" value="Peptidase_aspartic_dom_sf"/>
</dbReference>
<dbReference type="PROSITE" id="PS00141">
    <property type="entry name" value="ASP_PROTEASE"/>
    <property type="match status" value="1"/>
</dbReference>
<evidence type="ECO:0000259" key="2">
    <source>
        <dbReference type="PROSITE" id="PS51767"/>
    </source>
</evidence>
<evidence type="ECO:0000313" key="3">
    <source>
        <dbReference type="EMBL" id="KHJ88395.1"/>
    </source>
</evidence>
<dbReference type="GO" id="GO:0006508">
    <property type="term" value="P:proteolysis"/>
    <property type="evidence" value="ECO:0007669"/>
    <property type="project" value="InterPro"/>
</dbReference>
<accession>A0A0B1SYW2</accession>
<feature type="domain" description="Peptidase A1" evidence="2">
    <location>
        <begin position="3"/>
        <end position="79"/>
    </location>
</feature>
<dbReference type="Proteomes" id="UP000053660">
    <property type="component" value="Unassembled WGS sequence"/>
</dbReference>
<dbReference type="PANTHER" id="PTHR47966">
    <property type="entry name" value="BETA-SITE APP-CLEAVING ENZYME, ISOFORM A-RELATED"/>
    <property type="match status" value="1"/>
</dbReference>
<dbReference type="OrthoDB" id="5858360at2759"/>
<evidence type="ECO:0000256" key="1">
    <source>
        <dbReference type="ARBA" id="ARBA00007447"/>
    </source>
</evidence>
<protein>
    <recommendedName>
        <fullName evidence="2">Peptidase A1 domain-containing protein</fullName>
    </recommendedName>
</protein>
<dbReference type="PANTHER" id="PTHR47966:SF51">
    <property type="entry name" value="BETA-SITE APP-CLEAVING ENZYME, ISOFORM A-RELATED"/>
    <property type="match status" value="1"/>
</dbReference>
<proteinExistence type="inferred from homology"/>
<dbReference type="Pfam" id="PF00026">
    <property type="entry name" value="Asp"/>
    <property type="match status" value="1"/>
</dbReference>
<reference evidence="3 4" key="1">
    <citation type="submission" date="2014-03" db="EMBL/GenBank/DDBJ databases">
        <title>Draft genome of the hookworm Oesophagostomum dentatum.</title>
        <authorList>
            <person name="Mitreva M."/>
        </authorList>
    </citation>
    <scope>NUCLEOTIDE SEQUENCE [LARGE SCALE GENOMIC DNA]</scope>
    <source>
        <strain evidence="3 4">OD-Hann</strain>
    </source>
</reference>
<organism evidence="3 4">
    <name type="scientific">Oesophagostomum dentatum</name>
    <name type="common">Nodular worm</name>
    <dbReference type="NCBI Taxonomy" id="61180"/>
    <lineage>
        <taxon>Eukaryota</taxon>
        <taxon>Metazoa</taxon>
        <taxon>Ecdysozoa</taxon>
        <taxon>Nematoda</taxon>
        <taxon>Chromadorea</taxon>
        <taxon>Rhabditida</taxon>
        <taxon>Rhabditina</taxon>
        <taxon>Rhabditomorpha</taxon>
        <taxon>Strongyloidea</taxon>
        <taxon>Strongylidae</taxon>
        <taxon>Oesophagostomum</taxon>
    </lineage>
</organism>
<evidence type="ECO:0000313" key="4">
    <source>
        <dbReference type="Proteomes" id="UP000053660"/>
    </source>
</evidence>
<gene>
    <name evidence="3" type="ORF">OESDEN_11810</name>
</gene>
<keyword evidence="4" id="KW-1185">Reference proteome</keyword>
<dbReference type="EMBL" id="KN555901">
    <property type="protein sequence ID" value="KHJ88395.1"/>
    <property type="molecule type" value="Genomic_DNA"/>
</dbReference>
<sequence length="79" mass="8993">MEYIGNITIGTPPQQFRVLFDTGTADSWIVDYTCSEDKPLICDDSICDQGMKAQMSFSFFSGLRDILSQQDMLQQKKDE</sequence>
<dbReference type="SUPFAM" id="SSF50630">
    <property type="entry name" value="Acid proteases"/>
    <property type="match status" value="1"/>
</dbReference>
<dbReference type="InterPro" id="IPR001969">
    <property type="entry name" value="Aspartic_peptidase_AS"/>
</dbReference>
<dbReference type="GO" id="GO:0004190">
    <property type="term" value="F:aspartic-type endopeptidase activity"/>
    <property type="evidence" value="ECO:0007669"/>
    <property type="project" value="InterPro"/>
</dbReference>
<comment type="similarity">
    <text evidence="1">Belongs to the peptidase A1 family.</text>
</comment>
<dbReference type="Gene3D" id="2.40.70.10">
    <property type="entry name" value="Acid Proteases"/>
    <property type="match status" value="1"/>
</dbReference>
<name>A0A0B1SYW2_OESDE</name>